<keyword evidence="3" id="KW-1185">Reference proteome</keyword>
<dbReference type="InterPro" id="IPR001387">
    <property type="entry name" value="Cro/C1-type_HTH"/>
</dbReference>
<dbReference type="Gene3D" id="1.10.260.40">
    <property type="entry name" value="lambda repressor-like DNA-binding domains"/>
    <property type="match status" value="1"/>
</dbReference>
<comment type="caution">
    <text evidence="2">The sequence shown here is derived from an EMBL/GenBank/DDBJ whole genome shotgun (WGS) entry which is preliminary data.</text>
</comment>
<name>C6LEA8_9FIRM</name>
<dbReference type="Pfam" id="PF01381">
    <property type="entry name" value="HTH_3"/>
    <property type="match status" value="1"/>
</dbReference>
<accession>C6LEA8</accession>
<gene>
    <name evidence="2" type="ORF">BRYFOR_06957</name>
</gene>
<dbReference type="Proteomes" id="UP000005561">
    <property type="component" value="Unassembled WGS sequence"/>
</dbReference>
<dbReference type="OrthoDB" id="9798912at2"/>
<reference evidence="2" key="1">
    <citation type="submission" date="2009-07" db="EMBL/GenBank/DDBJ databases">
        <authorList>
            <person name="Weinstock G."/>
            <person name="Sodergren E."/>
            <person name="Clifton S."/>
            <person name="Fulton L."/>
            <person name="Fulton B."/>
            <person name="Courtney L."/>
            <person name="Fronick C."/>
            <person name="Harrison M."/>
            <person name="Strong C."/>
            <person name="Farmer C."/>
            <person name="Delahaunty K."/>
            <person name="Markovic C."/>
            <person name="Hall O."/>
            <person name="Minx P."/>
            <person name="Tomlinson C."/>
            <person name="Mitreva M."/>
            <person name="Nelson J."/>
            <person name="Hou S."/>
            <person name="Wollam A."/>
            <person name="Pepin K.H."/>
            <person name="Johnson M."/>
            <person name="Bhonagiri V."/>
            <person name="Nash W.E."/>
            <person name="Warren W."/>
            <person name="Chinwalla A."/>
            <person name="Mardis E.R."/>
            <person name="Wilson R.K."/>
        </authorList>
    </citation>
    <scope>NUCLEOTIDE SEQUENCE [LARGE SCALE GENOMIC DNA]</scope>
    <source>
        <strain evidence="2">DSM 14469</strain>
    </source>
</reference>
<dbReference type="SMART" id="SM00530">
    <property type="entry name" value="HTH_XRE"/>
    <property type="match status" value="1"/>
</dbReference>
<sequence>MDIPKTLFATMVKNARMDRHWTQEELAEKLGISLTYLGDLERHKGTPSLPLFCKAMRLLNLSADDYVYPNGNSDNSTYKQLLRLLTHCSEHQLQVLLATATALLQPDPSGKALNGIKYPFALK</sequence>
<dbReference type="InterPro" id="IPR010982">
    <property type="entry name" value="Lambda_DNA-bd_dom_sf"/>
</dbReference>
<keyword evidence="2" id="KW-0238">DNA-binding</keyword>
<dbReference type="RefSeq" id="WP_006861751.1">
    <property type="nucleotide sequence ID" value="NZ_ACCL02000008.1"/>
</dbReference>
<dbReference type="SUPFAM" id="SSF47413">
    <property type="entry name" value="lambda repressor-like DNA-binding domains"/>
    <property type="match status" value="1"/>
</dbReference>
<dbReference type="STRING" id="168384.SAMN05660368_00422"/>
<evidence type="ECO:0000259" key="1">
    <source>
        <dbReference type="PROSITE" id="PS50943"/>
    </source>
</evidence>
<evidence type="ECO:0000313" key="3">
    <source>
        <dbReference type="Proteomes" id="UP000005561"/>
    </source>
</evidence>
<proteinExistence type="predicted"/>
<dbReference type="EMBL" id="ACCL02000008">
    <property type="protein sequence ID" value="EET60891.1"/>
    <property type="molecule type" value="Genomic_DNA"/>
</dbReference>
<organism evidence="2 3">
    <name type="scientific">Marvinbryantia formatexigens DSM 14469</name>
    <dbReference type="NCBI Taxonomy" id="478749"/>
    <lineage>
        <taxon>Bacteria</taxon>
        <taxon>Bacillati</taxon>
        <taxon>Bacillota</taxon>
        <taxon>Clostridia</taxon>
        <taxon>Lachnospirales</taxon>
        <taxon>Lachnospiraceae</taxon>
        <taxon>Marvinbryantia</taxon>
    </lineage>
</organism>
<dbReference type="GO" id="GO:0003677">
    <property type="term" value="F:DNA binding"/>
    <property type="evidence" value="ECO:0007669"/>
    <property type="project" value="UniProtKB-KW"/>
</dbReference>
<protein>
    <submittedName>
        <fullName evidence="2">DNA-binding helix-turn-helix protein</fullName>
    </submittedName>
</protein>
<dbReference type="CDD" id="cd00093">
    <property type="entry name" value="HTH_XRE"/>
    <property type="match status" value="1"/>
</dbReference>
<dbReference type="eggNOG" id="COG1396">
    <property type="taxonomic scope" value="Bacteria"/>
</dbReference>
<dbReference type="PROSITE" id="PS50943">
    <property type="entry name" value="HTH_CROC1"/>
    <property type="match status" value="1"/>
</dbReference>
<feature type="domain" description="HTH cro/C1-type" evidence="1">
    <location>
        <begin position="12"/>
        <end position="66"/>
    </location>
</feature>
<dbReference type="AlphaFoldDB" id="C6LEA8"/>
<evidence type="ECO:0000313" key="2">
    <source>
        <dbReference type="EMBL" id="EET60891.1"/>
    </source>
</evidence>